<sequence>MMVPLITCGLLLILISSSPANGDCVFGMAACGTIPATGLPINLTIPCRYDGPPKRIDDKALLAKFDELCPSLDVLKNQDKGLCCSADQIEDYLKQVVRVREFIGSCPSCYINFSELFCSLTCSPNQASFAQVTKSTPYDGDADTTTTTTQTSTTSPKNSNSTDQTSQPTFKNKSLERVDEISYKIPTKFVNGLFDSCKNVIWTGAQAPALSFICGEDCTPTQWVELVGTKGNSPFDITYTYLDEPQTNIIPCDKCVGDVYPRLKHLYKSRCSIVDCPSDIPPQPPSNTPWIVKIGGVYVLATFLCVILTVLVSVIYDHYGSHDRCLIDSLLTSIFRKWALFCAQYATLVILFGLAAVTLSCVGLTKLQVLTDPVNLWSQENSQAHQEKTYFEKTFNPFYRVEQVIIYPQANAKPWMPFDDDSNRTFSSVFQFDFLMSALKLQKAIMKLEVIHEDKHIKLSDVCVSPMGNGLCAVQSPLDWFQGNEKNFYQNISSTTPMVGNELILVQNLTAPEYLKHFMTCFNNPLTVQDKDYHMLPCTGPYGGPIYPHIGLGGYPNNSYWQANSFVITIPLKNDHSVEVNRVAKAWEKKFIELLTDYQDPNLKLRFYSERSIEDEIDRQSQSDIFTIAISYLVMFVYVAISLGRSTNFRTFFIESRIVLGLGGILIVLASVLSSIGILSFLGAKATLIIIEVIPFLVLAVGVDNIFILVQALQRSTHMPNQVDCTVEERISNVVGEVAPSLLLASLSESACFLIGTLTPMPAVRIFAMTASLALILDFILQMTVFISLLTLDTKRQLAGRYDLLCCLRASKTSQKSLINSPDVGSAHSLPRPELSSSSSDNITTPMTSPNIDSHESRLSANAPKFIFPQGEHDPLYRVFESYIAPALMKPIVRIISIVVFIAWLCVSLVVIRHIDVGLDQTMSVPEDSYMQDYFSAQRTDLRVGPPVFFVLKRGLDFSSELERNAVCSSVGCYEKSLVSQITLASRSSNTTYIATPSNSWIDEYRNWGSNPDCCRMFKQINGSTSTTANMIPASKPTTSKHYINDMQHPNSKFCPAKTENIDKVCKKCDLVPDDSTRIFNPSVFYDYLQNFLKDVPRPTCPSGGSAMYSNIVKINNVMRNENNSKILIDSAFSSYHVPLKDSKDFIESMKSARLIAQNIEDMLNSNLRSQSTKEKLHVFPYCFTYVFYEQYLTIWQQTFRNLSISMATIFIVTYLLLGCDLYISSVIVGTIASIIINLMGLMYFWNIQLNAVSLVNLVMAVGISVEFCSHIARAFALSTRTKPTDRAQDALVKMGSSVLSGITLTKIAGISILAFAKSRIFKVYYFRMYMGIVLVGALHGIVFMPVILSLTAKEKKPGQSQRTRGREDVEQDS</sequence>
<keyword evidence="9" id="KW-0443">Lipid metabolism</keyword>
<comment type="catalytic activity">
    <reaction evidence="15">
        <text>cholesterol(in) = cholesterol(out)</text>
        <dbReference type="Rhea" id="RHEA:39747"/>
        <dbReference type="ChEBI" id="CHEBI:16113"/>
    </reaction>
</comment>
<dbReference type="EMBL" id="GGYP01001904">
    <property type="protein sequence ID" value="MDE46675.1"/>
    <property type="molecule type" value="Transcribed_RNA"/>
</dbReference>
<evidence type="ECO:0000313" key="20">
    <source>
        <dbReference type="EMBL" id="MDE46675.1"/>
    </source>
</evidence>
<dbReference type="GO" id="GO:0042632">
    <property type="term" value="P:cholesterol homeostasis"/>
    <property type="evidence" value="ECO:0007669"/>
    <property type="project" value="TreeGrafter"/>
</dbReference>
<evidence type="ECO:0000256" key="8">
    <source>
        <dbReference type="ARBA" id="ARBA00023055"/>
    </source>
</evidence>
<dbReference type="InterPro" id="IPR032190">
    <property type="entry name" value="NPC1_N"/>
</dbReference>
<keyword evidence="6 18" id="KW-0732">Signal</keyword>
<comment type="subcellular location">
    <subcellularLocation>
        <location evidence="1">Endomembrane system</location>
        <topology evidence="1">Multi-pass membrane protein</topology>
    </subcellularLocation>
</comment>
<feature type="transmembrane region" description="Helical" evidence="17">
    <location>
        <begin position="338"/>
        <end position="359"/>
    </location>
</feature>
<evidence type="ECO:0000256" key="6">
    <source>
        <dbReference type="ARBA" id="ARBA00022729"/>
    </source>
</evidence>
<dbReference type="Pfam" id="PF12349">
    <property type="entry name" value="Sterol-sensing"/>
    <property type="match status" value="1"/>
</dbReference>
<dbReference type="PANTHER" id="PTHR45727:SF2">
    <property type="entry name" value="NPC INTRACELLULAR CHOLESTEROL TRANSPORTER 1"/>
    <property type="match status" value="1"/>
</dbReference>
<evidence type="ECO:0000256" key="5">
    <source>
        <dbReference type="ARBA" id="ARBA00022692"/>
    </source>
</evidence>
<protein>
    <submittedName>
        <fullName evidence="20">Niemann-Pick C1 protein</fullName>
    </submittedName>
</protein>
<feature type="transmembrane region" description="Helical" evidence="17">
    <location>
        <begin position="688"/>
        <end position="713"/>
    </location>
</feature>
<keyword evidence="12" id="KW-1207">Sterol metabolism</keyword>
<organism evidence="20">
    <name type="scientific">Aceria tosichella</name>
    <name type="common">wheat curl mite</name>
    <dbReference type="NCBI Taxonomy" id="561515"/>
    <lineage>
        <taxon>Eukaryota</taxon>
        <taxon>Metazoa</taxon>
        <taxon>Ecdysozoa</taxon>
        <taxon>Arthropoda</taxon>
        <taxon>Chelicerata</taxon>
        <taxon>Arachnida</taxon>
        <taxon>Acari</taxon>
        <taxon>Acariformes</taxon>
        <taxon>Trombidiformes</taxon>
        <taxon>Prostigmata</taxon>
        <taxon>Eupodina</taxon>
        <taxon>Eriophyoidea</taxon>
        <taxon>Eriophyidae</taxon>
        <taxon>Eriophyinae</taxon>
        <taxon>Aceriini</taxon>
        <taxon>Aceria</taxon>
    </lineage>
</organism>
<keyword evidence="11" id="KW-1015">Disulfide bond</keyword>
<feature type="domain" description="SSD" evidence="19">
    <location>
        <begin position="624"/>
        <end position="792"/>
    </location>
</feature>
<feature type="compositionally biased region" description="Low complexity" evidence="16">
    <location>
        <begin position="144"/>
        <end position="162"/>
    </location>
</feature>
<evidence type="ECO:0000256" key="1">
    <source>
        <dbReference type="ARBA" id="ARBA00004127"/>
    </source>
</evidence>
<dbReference type="GO" id="GO:0015485">
    <property type="term" value="F:cholesterol binding"/>
    <property type="evidence" value="ECO:0007669"/>
    <property type="project" value="TreeGrafter"/>
</dbReference>
<dbReference type="GO" id="GO:0005886">
    <property type="term" value="C:plasma membrane"/>
    <property type="evidence" value="ECO:0007669"/>
    <property type="project" value="TreeGrafter"/>
</dbReference>
<dbReference type="FunFam" id="1.20.1640.10:FF:000010">
    <property type="entry name" value="NPC intracellular cholesterol transporter 1"/>
    <property type="match status" value="1"/>
</dbReference>
<accession>A0A6G1S848</accession>
<evidence type="ECO:0000256" key="4">
    <source>
        <dbReference type="ARBA" id="ARBA00022548"/>
    </source>
</evidence>
<feature type="region of interest" description="Disordered" evidence="16">
    <location>
        <begin position="137"/>
        <end position="171"/>
    </location>
</feature>
<dbReference type="InterPro" id="IPR000731">
    <property type="entry name" value="SSD"/>
</dbReference>
<keyword evidence="3" id="KW-0813">Transport</keyword>
<dbReference type="SUPFAM" id="SSF82866">
    <property type="entry name" value="Multidrug efflux transporter AcrB transmembrane domain"/>
    <property type="match status" value="2"/>
</dbReference>
<dbReference type="InterPro" id="IPR053956">
    <property type="entry name" value="NPC1_MLD"/>
</dbReference>
<dbReference type="GO" id="GO:0008203">
    <property type="term" value="P:cholesterol metabolic process"/>
    <property type="evidence" value="ECO:0007669"/>
    <property type="project" value="UniProtKB-KW"/>
</dbReference>
<dbReference type="Gene3D" id="1.20.1640.10">
    <property type="entry name" value="Multidrug efflux transporter AcrB transmembrane domain"/>
    <property type="match status" value="2"/>
</dbReference>
<feature type="transmembrane region" description="Helical" evidence="17">
    <location>
        <begin position="1252"/>
        <end position="1277"/>
    </location>
</feature>
<evidence type="ECO:0000256" key="14">
    <source>
        <dbReference type="ARBA" id="ARBA00023221"/>
    </source>
</evidence>
<dbReference type="Pfam" id="PF16414">
    <property type="entry name" value="NPC1_N"/>
    <property type="match status" value="1"/>
</dbReference>
<evidence type="ECO:0000256" key="15">
    <source>
        <dbReference type="ARBA" id="ARBA00034049"/>
    </source>
</evidence>
<evidence type="ECO:0000256" key="10">
    <source>
        <dbReference type="ARBA" id="ARBA00023136"/>
    </source>
</evidence>
<feature type="chain" id="PRO_5026104760" evidence="18">
    <location>
        <begin position="23"/>
        <end position="1374"/>
    </location>
</feature>
<evidence type="ECO:0000256" key="2">
    <source>
        <dbReference type="ARBA" id="ARBA00005585"/>
    </source>
</evidence>
<evidence type="ECO:0000256" key="12">
    <source>
        <dbReference type="ARBA" id="ARBA00023166"/>
    </source>
</evidence>
<evidence type="ECO:0000256" key="9">
    <source>
        <dbReference type="ARBA" id="ARBA00023098"/>
    </source>
</evidence>
<proteinExistence type="inferred from homology"/>
<feature type="compositionally biased region" description="Polar residues" evidence="16">
    <location>
        <begin position="841"/>
        <end position="852"/>
    </location>
</feature>
<feature type="transmembrane region" description="Helical" evidence="17">
    <location>
        <begin position="892"/>
        <end position="912"/>
    </location>
</feature>
<evidence type="ECO:0000256" key="18">
    <source>
        <dbReference type="SAM" id="SignalP"/>
    </source>
</evidence>
<feature type="transmembrane region" description="Helical" evidence="17">
    <location>
        <begin position="658"/>
        <end position="682"/>
    </location>
</feature>
<evidence type="ECO:0000259" key="19">
    <source>
        <dbReference type="PROSITE" id="PS50156"/>
    </source>
</evidence>
<evidence type="ECO:0000256" key="16">
    <source>
        <dbReference type="SAM" id="MobiDB-lite"/>
    </source>
</evidence>
<dbReference type="Pfam" id="PF22314">
    <property type="entry name" value="NPC1_MLD"/>
    <property type="match status" value="1"/>
</dbReference>
<keyword evidence="10 17" id="KW-0472">Membrane</keyword>
<evidence type="ECO:0000256" key="3">
    <source>
        <dbReference type="ARBA" id="ARBA00022448"/>
    </source>
</evidence>
<feature type="region of interest" description="Disordered" evidence="16">
    <location>
        <begin position="818"/>
        <end position="855"/>
    </location>
</feature>
<comment type="similarity">
    <text evidence="2">Belongs to the patched family.</text>
</comment>
<keyword evidence="13" id="KW-0325">Glycoprotein</keyword>
<keyword evidence="8" id="KW-0445">Lipid transport</keyword>
<dbReference type="GO" id="GO:0012505">
    <property type="term" value="C:endomembrane system"/>
    <property type="evidence" value="ECO:0007669"/>
    <property type="project" value="UniProtKB-SubCell"/>
</dbReference>
<reference evidence="20" key="1">
    <citation type="submission" date="2018-10" db="EMBL/GenBank/DDBJ databases">
        <title>Transcriptome assembly of Aceria tosichella (Wheat curl mite) Type 2.</title>
        <authorList>
            <person name="Scully E.D."/>
            <person name="Geib S.M."/>
            <person name="Palmer N.A."/>
            <person name="Gupta A.K."/>
            <person name="Sarath G."/>
            <person name="Tatineni S."/>
        </authorList>
    </citation>
    <scope>NUCLEOTIDE SEQUENCE</scope>
    <source>
        <strain evidence="20">LincolnNE</strain>
    </source>
</reference>
<feature type="transmembrane region" description="Helical" evidence="17">
    <location>
        <begin position="1227"/>
        <end position="1246"/>
    </location>
</feature>
<keyword evidence="14" id="KW-0753">Steroid metabolism</keyword>
<dbReference type="FunFam" id="1.20.1640.10:FF:000008">
    <property type="entry name" value="NPC intracellular cholesterol transporter 1"/>
    <property type="match status" value="1"/>
</dbReference>
<feature type="transmembrane region" description="Helical" evidence="17">
    <location>
        <begin position="1298"/>
        <end position="1317"/>
    </location>
</feature>
<evidence type="ECO:0000256" key="13">
    <source>
        <dbReference type="ARBA" id="ARBA00023180"/>
    </source>
</evidence>
<dbReference type="InterPro" id="IPR053958">
    <property type="entry name" value="HMGCR/SNAP/NPC1-like_SSD"/>
</dbReference>
<keyword evidence="5 17" id="KW-0812">Transmembrane</keyword>
<name>A0A6G1S848_9ACAR</name>
<dbReference type="GO" id="GO:0030299">
    <property type="term" value="P:intestinal cholesterol absorption"/>
    <property type="evidence" value="ECO:0007669"/>
    <property type="project" value="TreeGrafter"/>
</dbReference>
<feature type="transmembrane region" description="Helical" evidence="17">
    <location>
        <begin position="1203"/>
        <end position="1220"/>
    </location>
</feature>
<evidence type="ECO:0000256" key="7">
    <source>
        <dbReference type="ARBA" id="ARBA00022989"/>
    </source>
</evidence>
<dbReference type="GO" id="GO:0030301">
    <property type="term" value="P:cholesterol transport"/>
    <property type="evidence" value="ECO:0007669"/>
    <property type="project" value="UniProtKB-ARBA"/>
</dbReference>
<feature type="transmembrane region" description="Helical" evidence="17">
    <location>
        <begin position="625"/>
        <end position="646"/>
    </location>
</feature>
<keyword evidence="4" id="KW-0153">Cholesterol metabolism</keyword>
<feature type="signal peptide" evidence="18">
    <location>
        <begin position="1"/>
        <end position="22"/>
    </location>
</feature>
<evidence type="ECO:0000256" key="17">
    <source>
        <dbReference type="SAM" id="Phobius"/>
    </source>
</evidence>
<dbReference type="PANTHER" id="PTHR45727">
    <property type="entry name" value="NPC INTRACELLULAR CHOLESTEROL TRANSPORTER 1"/>
    <property type="match status" value="1"/>
</dbReference>
<feature type="transmembrane region" description="Helical" evidence="17">
    <location>
        <begin position="290"/>
        <end position="317"/>
    </location>
</feature>
<dbReference type="PROSITE" id="PS50156">
    <property type="entry name" value="SSD"/>
    <property type="match status" value="1"/>
</dbReference>
<evidence type="ECO:0000256" key="11">
    <source>
        <dbReference type="ARBA" id="ARBA00023157"/>
    </source>
</evidence>
<gene>
    <name evidence="20" type="primary">Npc1</name>
    <name evidence="20" type="ORF">g.17208</name>
</gene>
<feature type="transmembrane region" description="Helical" evidence="17">
    <location>
        <begin position="1329"/>
        <end position="1353"/>
    </location>
</feature>
<feature type="transmembrane region" description="Helical" evidence="17">
    <location>
        <begin position="764"/>
        <end position="792"/>
    </location>
</feature>
<keyword evidence="7 17" id="KW-1133">Transmembrane helix</keyword>